<proteinExistence type="predicted"/>
<accession>A0A248UIC0</accession>
<evidence type="ECO:0000313" key="2">
    <source>
        <dbReference type="EMBL" id="ASV86424.1"/>
    </source>
</evidence>
<name>A0A248UIC0_9HYPH</name>
<keyword evidence="1" id="KW-0472">Membrane</keyword>
<evidence type="ECO:0008006" key="4">
    <source>
        <dbReference type="Google" id="ProtNLM"/>
    </source>
</evidence>
<gene>
    <name evidence="2" type="ORF">CES85_1086</name>
</gene>
<feature type="transmembrane region" description="Helical" evidence="1">
    <location>
        <begin position="85"/>
        <end position="111"/>
    </location>
</feature>
<organism evidence="2 3">
    <name type="scientific">Ochrobactrum quorumnocens</name>
    <dbReference type="NCBI Taxonomy" id="271865"/>
    <lineage>
        <taxon>Bacteria</taxon>
        <taxon>Pseudomonadati</taxon>
        <taxon>Pseudomonadota</taxon>
        <taxon>Alphaproteobacteria</taxon>
        <taxon>Hyphomicrobiales</taxon>
        <taxon>Brucellaceae</taxon>
        <taxon>Brucella/Ochrobactrum group</taxon>
        <taxon>Ochrobactrum</taxon>
    </lineage>
</organism>
<keyword evidence="1" id="KW-0812">Transmembrane</keyword>
<reference evidence="2 3" key="1">
    <citation type="submission" date="2017-07" db="EMBL/GenBank/DDBJ databases">
        <title>Phylogenetic study on the rhizospheric bacterium Ochrobactrum sp. A44.</title>
        <authorList>
            <person name="Krzyzanowska D.M."/>
            <person name="Ossowicki A."/>
            <person name="Rajewska M."/>
            <person name="Maciag T."/>
            <person name="Kaczynski Z."/>
            <person name="Czerwicka M."/>
            <person name="Jafra S."/>
        </authorList>
    </citation>
    <scope>NUCLEOTIDE SEQUENCE [LARGE SCALE GENOMIC DNA]</scope>
    <source>
        <strain evidence="2 3">A44</strain>
    </source>
</reference>
<dbReference type="KEGG" id="och:CES85_1086"/>
<dbReference type="EMBL" id="CP022604">
    <property type="protein sequence ID" value="ASV86424.1"/>
    <property type="molecule type" value="Genomic_DNA"/>
</dbReference>
<evidence type="ECO:0000256" key="1">
    <source>
        <dbReference type="SAM" id="Phobius"/>
    </source>
</evidence>
<dbReference type="Proteomes" id="UP000215256">
    <property type="component" value="Chromosome 1"/>
</dbReference>
<dbReference type="AlphaFoldDB" id="A0A248UIC0"/>
<keyword evidence="1" id="KW-1133">Transmembrane helix</keyword>
<sequence>MGLLVMTTEAGQDRAIGRVEGKLDQIIKDMDRARDDRKQQYEKQEKTDRTLDEVMRKLRSVDNRLEKVEEPVADFNRWRERGVGAIMLVSFVAGAIMLVSFVAASLGGLLVTFGKKIWAAIVG</sequence>
<protein>
    <recommendedName>
        <fullName evidence="4">DUF1515 domain-containing protein</fullName>
    </recommendedName>
</protein>
<evidence type="ECO:0000313" key="3">
    <source>
        <dbReference type="Proteomes" id="UP000215256"/>
    </source>
</evidence>